<dbReference type="EMBL" id="CAEZWP010000011">
    <property type="protein sequence ID" value="CAB4654872.1"/>
    <property type="molecule type" value="Genomic_DNA"/>
</dbReference>
<accession>A0A6J6KZN4</accession>
<organism evidence="2">
    <name type="scientific">freshwater metagenome</name>
    <dbReference type="NCBI Taxonomy" id="449393"/>
    <lineage>
        <taxon>unclassified sequences</taxon>
        <taxon>metagenomes</taxon>
        <taxon>ecological metagenomes</taxon>
    </lineage>
</organism>
<evidence type="ECO:0000313" key="2">
    <source>
        <dbReference type="EMBL" id="CAB4654872.1"/>
    </source>
</evidence>
<sequence length="71" mass="7830">MKRFPFIRVGLIFAISPLLLAFVTSIFQGVSMWDEGSGSGGYIWLMMGTLPVGFVLIGIGLVRGIIRKLRK</sequence>
<evidence type="ECO:0000313" key="3">
    <source>
        <dbReference type="EMBL" id="CAB5043657.1"/>
    </source>
</evidence>
<keyword evidence="1" id="KW-1133">Transmembrane helix</keyword>
<dbReference type="EMBL" id="CAFBSF010000070">
    <property type="protein sequence ID" value="CAB5240945.1"/>
    <property type="molecule type" value="Genomic_DNA"/>
</dbReference>
<dbReference type="AlphaFoldDB" id="A0A6J6KZN4"/>
<feature type="transmembrane region" description="Helical" evidence="1">
    <location>
        <begin position="7"/>
        <end position="30"/>
    </location>
</feature>
<feature type="transmembrane region" description="Helical" evidence="1">
    <location>
        <begin position="42"/>
        <end position="66"/>
    </location>
</feature>
<evidence type="ECO:0000256" key="1">
    <source>
        <dbReference type="SAM" id="Phobius"/>
    </source>
</evidence>
<evidence type="ECO:0000313" key="4">
    <source>
        <dbReference type="EMBL" id="CAB5240945.1"/>
    </source>
</evidence>
<gene>
    <name evidence="2" type="ORF">UFOPK2265_00390</name>
    <name evidence="4" type="ORF">UFOPK3520_00898</name>
    <name evidence="3" type="ORF">UFOPK4284_00004</name>
</gene>
<proteinExistence type="predicted"/>
<keyword evidence="1" id="KW-0812">Transmembrane</keyword>
<keyword evidence="1" id="KW-0472">Membrane</keyword>
<dbReference type="EMBL" id="CAFBQE010000001">
    <property type="protein sequence ID" value="CAB5043657.1"/>
    <property type="molecule type" value="Genomic_DNA"/>
</dbReference>
<reference evidence="2" key="1">
    <citation type="submission" date="2020-05" db="EMBL/GenBank/DDBJ databases">
        <authorList>
            <person name="Chiriac C."/>
            <person name="Salcher M."/>
            <person name="Ghai R."/>
            <person name="Kavagutti S V."/>
        </authorList>
    </citation>
    <scope>NUCLEOTIDE SEQUENCE</scope>
</reference>
<protein>
    <submittedName>
        <fullName evidence="2">Unannotated protein</fullName>
    </submittedName>
</protein>
<name>A0A6J6KZN4_9ZZZZ</name>